<dbReference type="RefSeq" id="WP_254950358.1">
    <property type="nucleotide sequence ID" value="NZ_JANDWY010000003.1"/>
</dbReference>
<name>A0AAW5IEF8_9BACT</name>
<reference evidence="1" key="1">
    <citation type="submission" date="2022-07" db="EMBL/GenBank/DDBJ databases">
        <title>Prevotella copri.</title>
        <authorList>
            <person name="Yang C."/>
        </authorList>
    </citation>
    <scope>NUCLEOTIDE SEQUENCE</scope>
    <source>
        <strain evidence="1">HF2107</strain>
    </source>
</reference>
<dbReference type="AlphaFoldDB" id="A0AAW5IEF8"/>
<proteinExistence type="predicted"/>
<dbReference type="PROSITE" id="PS51257">
    <property type="entry name" value="PROKAR_LIPOPROTEIN"/>
    <property type="match status" value="1"/>
</dbReference>
<evidence type="ECO:0000313" key="2">
    <source>
        <dbReference type="Proteomes" id="UP001205531"/>
    </source>
</evidence>
<sequence length="594" mass="66939">MKQLYFILLSLVLLSCSENISELANDDRQASLKQENQTRATVDIHNQSTTNPTLLNDWENVQTISLNTSGNHNVTAPWANGTASSLSESFRKDIKKEDGWVMLFHTFKQKGLDERQNYMLFYNQLTGYIKVFYYYEGERASQGTQWYIKTANGSCLKLFNLTNFLAFPDDVADINMAVFSNQVGDPTKGLQTGWNGFEFEVPYCTDYADKEFILGAYDKQITKYNFLGNVNLNSSGTITPMGGISGWQSTVANLAGQGAKSLIDDNLKKSRKTGNNTKNDSTGTFGQKLADLVSKIPAGNYAQAISAGLSLIFGKTTVTNNYDVKLTTTGKVEFNGTGTTEMTSGIPSVTFNLYSLMNSEQNKNITSSFVYNLAEGNGHYVGVWSLQTLPKVCFRRITLIDNPTNWQLYSDGSIYISYVKVKAPGYWTNHTLVVNPDLKELGTFKSAFSGLMRCDSLSGKVYSPKMIDIGDYLHSSLAYQDKEKCLYNLDGNIETSYKLSSSERYNKREFYFDWGNIDCGRQVIVIKCNNKISYKGKTFDIQQTRSYPASYHIDLGVVEDVPYYNEGRRKIVNGEEPFYEYKKWRNGIPIIDYE</sequence>
<evidence type="ECO:0000313" key="1">
    <source>
        <dbReference type="EMBL" id="MCP9563399.1"/>
    </source>
</evidence>
<dbReference type="Proteomes" id="UP001205531">
    <property type="component" value="Unassembled WGS sequence"/>
</dbReference>
<gene>
    <name evidence="1" type="ORF">NNC64_02265</name>
</gene>
<dbReference type="EMBL" id="JANDWZ010000003">
    <property type="protein sequence ID" value="MCP9563399.1"/>
    <property type="molecule type" value="Genomic_DNA"/>
</dbReference>
<accession>A0AAW5IEF8</accession>
<comment type="caution">
    <text evidence="1">The sequence shown here is derived from an EMBL/GenBank/DDBJ whole genome shotgun (WGS) entry which is preliminary data.</text>
</comment>
<organism evidence="1 2">
    <name type="scientific">Segatella copri</name>
    <dbReference type="NCBI Taxonomy" id="165179"/>
    <lineage>
        <taxon>Bacteria</taxon>
        <taxon>Pseudomonadati</taxon>
        <taxon>Bacteroidota</taxon>
        <taxon>Bacteroidia</taxon>
        <taxon>Bacteroidales</taxon>
        <taxon>Prevotellaceae</taxon>
        <taxon>Segatella</taxon>
    </lineage>
</organism>
<protein>
    <submittedName>
        <fullName evidence="1">Uncharacterized protein</fullName>
    </submittedName>
</protein>